<dbReference type="InterPro" id="IPR046395">
    <property type="entry name" value="SSB_T4"/>
</dbReference>
<comment type="domain">
    <text evidence="10">The acidic C-terminus is involved in modulating the ssDNA binding properties. The N-terminus LAST motif is involved in the cooperative binding of the protein to single-stranded nucleic acids.</text>
</comment>
<proteinExistence type="inferred from homology"/>
<feature type="domain" description="Bacteriophage T4 Gp32 single-stranded DNA-binding" evidence="12">
    <location>
        <begin position="43"/>
        <end position="243"/>
    </location>
</feature>
<sequence length="308" mass="34185">MSTAMFTRRDPSQLAAQLQELKGGSSFNEADGREWKLTLDTAGNGSAVIRFLPGKTPESMPFVKLINHGFKIGSKWYIENCTSTHGKFDECPVCKYISENDLYNTDNALYGKLKRKSSFWSNILVIKDPAHPENEGKVFKYRFGQKIMDKINSMVEVDTDIGEIPVDVTCPYDGANFIMKVKKVSGFSNYDDCKFQKQSPIPNIDDEAYQAKLIEDMFDIDSIIAKDKFNSFEKNLESFNRVMGTAALGGAAAEASKNADAVANELADFEKQMAQYAATDTTSQAAPEPVQSEVKAEDPELNDLLNGL</sequence>
<keyword evidence="8 10" id="KW-0238">DNA-binding</keyword>
<accession>A0A345AV66</accession>
<evidence type="ECO:0000256" key="5">
    <source>
        <dbReference type="ARBA" id="ARBA00022763"/>
    </source>
</evidence>
<reference evidence="14" key="1">
    <citation type="submission" date="2018-06" db="EMBL/GenBank/DDBJ databases">
        <title>Whole genome analysis of phage vB_ApiM_fHyAci03 infecting Acinetobacter pittii.</title>
        <authorList>
            <person name="Kiljunen S."/>
            <person name="Wicklund A."/>
            <person name="Skurnik M."/>
        </authorList>
    </citation>
    <scope>NUCLEOTIDE SEQUENCE [LARGE SCALE GENOMIC DNA]</scope>
</reference>
<dbReference type="InterPro" id="IPR012339">
    <property type="entry name" value="Phage_T4_Gp32_ssDNA-bd"/>
</dbReference>
<dbReference type="Pfam" id="PF08804">
    <property type="entry name" value="gp32"/>
    <property type="match status" value="1"/>
</dbReference>
<organism evidence="13 14">
    <name type="scientific">Acinetobacter phage vB_ApiM_fHyAci03</name>
    <dbReference type="NCBI Taxonomy" id="2269366"/>
    <lineage>
        <taxon>Viruses</taxon>
        <taxon>Duplodnaviria</taxon>
        <taxon>Heunggongvirae</taxon>
        <taxon>Uroviricota</taxon>
        <taxon>Caudoviricetes</taxon>
        <taxon>Pantevenvirales</taxon>
        <taxon>Straboviridae</taxon>
        <taxon>Twarogvirinae</taxon>
        <taxon>Lazarusvirus</taxon>
        <taxon>Lazarusvirus fhyacithree</taxon>
    </lineage>
</organism>
<dbReference type="GO" id="GO:0006281">
    <property type="term" value="P:DNA repair"/>
    <property type="evidence" value="ECO:0007669"/>
    <property type="project" value="UniProtKB-UniRule"/>
</dbReference>
<comment type="caution">
    <text evidence="10">Lacks conserved residue(s) required for the propagation of feature annotation.</text>
</comment>
<feature type="region of interest" description="Disordered" evidence="11">
    <location>
        <begin position="277"/>
        <end position="308"/>
    </location>
</feature>
<dbReference type="GO" id="GO:0039686">
    <property type="term" value="P:bidirectional double-stranded viral DNA replication"/>
    <property type="evidence" value="ECO:0007669"/>
    <property type="project" value="UniProtKB-UniRule"/>
</dbReference>
<evidence type="ECO:0000256" key="1">
    <source>
        <dbReference type="ARBA" id="ARBA00018590"/>
    </source>
</evidence>
<comment type="subunit">
    <text evidence="10">Homodimer in the absence of DNA, monomer when binding DNA. Interacts with the DNA helicase assembly protein; a ternary complex between the helicase assembly protein, the single-stranded DNA-binding protein and ssDNA is an obligatory intermediate in the helicase loading mechanism. Part of the replicase complex that includes the DNA polymerase, the polymerase clamp, the clamp loader complex, the single-stranded DNA binding protein, the primase, the replicative helicase and the helicase assembly factor. Interacts (via C-terminus) with the viral SF1 dDA helicase. Interacts with the viral SF2 UvsW repair helicase.</text>
</comment>
<evidence type="ECO:0000313" key="14">
    <source>
        <dbReference type="Proteomes" id="UP000255697"/>
    </source>
</evidence>
<evidence type="ECO:0000256" key="10">
    <source>
        <dbReference type="HAMAP-Rule" id="MF_04152"/>
    </source>
</evidence>
<dbReference type="HAMAP" id="MF_04152">
    <property type="entry name" value="SSB_T4"/>
    <property type="match status" value="1"/>
</dbReference>
<feature type="binding site" evidence="10">
    <location>
        <position position="68"/>
    </location>
    <ligand>
        <name>Zn(2+)</name>
        <dbReference type="ChEBI" id="CHEBI:29105"/>
    </ligand>
</feature>
<keyword evidence="7 10" id="KW-1194">Viral DNA replication</keyword>
<protein>
    <recommendedName>
        <fullName evidence="1 10">Single-stranded DNA-binding protein</fullName>
        <shortName evidence="10">SSB protein</shortName>
    </recommendedName>
    <alternativeName>
        <fullName evidence="10">Helix-destabilizing protein</fullName>
    </alternativeName>
</protein>
<dbReference type="InterPro" id="IPR044947">
    <property type="entry name" value="Phage_T4_Gp32_ssDNA-bd_sf"/>
</dbReference>
<keyword evidence="10" id="KW-0233">DNA recombination</keyword>
<evidence type="ECO:0000256" key="4">
    <source>
        <dbReference type="ARBA" id="ARBA00022723"/>
    </source>
</evidence>
<dbReference type="SUPFAM" id="SSF50249">
    <property type="entry name" value="Nucleic acid-binding proteins"/>
    <property type="match status" value="1"/>
</dbReference>
<evidence type="ECO:0000256" key="8">
    <source>
        <dbReference type="ARBA" id="ARBA00023125"/>
    </source>
</evidence>
<keyword evidence="4 10" id="KW-0479">Metal-binding</keyword>
<evidence type="ECO:0000256" key="7">
    <source>
        <dbReference type="ARBA" id="ARBA00023109"/>
    </source>
</evidence>
<evidence type="ECO:0000256" key="2">
    <source>
        <dbReference type="ARBA" id="ARBA00022491"/>
    </source>
</evidence>
<evidence type="ECO:0000256" key="9">
    <source>
        <dbReference type="ARBA" id="ARBA00023204"/>
    </source>
</evidence>
<feature type="binding site" evidence="10">
    <location>
        <position position="94"/>
    </location>
    <ligand>
        <name>Zn(2+)</name>
        <dbReference type="ChEBI" id="CHEBI:29105"/>
    </ligand>
</feature>
<dbReference type="Proteomes" id="UP000255697">
    <property type="component" value="Segment"/>
</dbReference>
<dbReference type="GO" id="GO:0046872">
    <property type="term" value="F:metal ion binding"/>
    <property type="evidence" value="ECO:0007669"/>
    <property type="project" value="UniProtKB-UniRule"/>
</dbReference>
<evidence type="ECO:0000256" key="11">
    <source>
        <dbReference type="SAM" id="MobiDB-lite"/>
    </source>
</evidence>
<keyword evidence="6 10" id="KW-0862">Zinc</keyword>
<evidence type="ECO:0000313" key="13">
    <source>
        <dbReference type="EMBL" id="AXF40799.1"/>
    </source>
</evidence>
<name>A0A345AV66_9CAUD</name>
<dbReference type="EMBL" id="MH460829">
    <property type="protein sequence ID" value="AXF40799.1"/>
    <property type="molecule type" value="Genomic_DNA"/>
</dbReference>
<keyword evidence="14" id="KW-1185">Reference proteome</keyword>
<dbReference type="GO" id="GO:0006260">
    <property type="term" value="P:DNA replication"/>
    <property type="evidence" value="ECO:0007669"/>
    <property type="project" value="UniProtKB-KW"/>
</dbReference>
<keyword evidence="2 10" id="KW-0678">Repressor</keyword>
<dbReference type="GO" id="GO:0003697">
    <property type="term" value="F:single-stranded DNA binding"/>
    <property type="evidence" value="ECO:0007669"/>
    <property type="project" value="UniProtKB-UniRule"/>
</dbReference>
<gene>
    <name evidence="13" type="ORF">Ac3_238</name>
</gene>
<feature type="binding site" evidence="10">
    <location>
        <position position="81"/>
    </location>
    <ligand>
        <name>Zn(2+)</name>
        <dbReference type="ChEBI" id="CHEBI:29105"/>
    </ligand>
</feature>
<dbReference type="Gene3D" id="3.90.198.10">
    <property type="entry name" value="Replication Fork Single-Stranded Dna Binding Protein"/>
    <property type="match status" value="1"/>
</dbReference>
<evidence type="ECO:0000256" key="3">
    <source>
        <dbReference type="ARBA" id="ARBA00022705"/>
    </source>
</evidence>
<comment type="function">
    <text evidence="10">Single-stranded DNA-binding protein that participates in viral DNA replication, recombination, and repair. Coats the lagging-strand ssDNA as the replication fork advances. Stimulates the activities of viral DNA polymerase and the replicative helicase, probably via its interaction with the helicase assembly factor. Together with the replicative helicase and the helicase assembly factor, promotes pairing of two homologous DNA molecules containing complementary single-stranded regions and mediates homologous DNA strand exchange. Promotes also the formation of joint molecules. mRNA specific autogenous translational repressor.</text>
</comment>
<evidence type="ECO:0000256" key="6">
    <source>
        <dbReference type="ARBA" id="ARBA00022833"/>
    </source>
</evidence>
<keyword evidence="3" id="KW-0235">DNA replication</keyword>
<feature type="binding site" evidence="10">
    <location>
        <position position="91"/>
    </location>
    <ligand>
        <name>Zn(2+)</name>
        <dbReference type="ChEBI" id="CHEBI:29105"/>
    </ligand>
</feature>
<dbReference type="InterPro" id="IPR012340">
    <property type="entry name" value="NA-bd_OB-fold"/>
</dbReference>
<comment type="similarity">
    <text evidence="10">Belongs to the Tequatrovirus single-stranded DNA-binding protein family.</text>
</comment>
<evidence type="ECO:0000259" key="12">
    <source>
        <dbReference type="Pfam" id="PF08804"/>
    </source>
</evidence>
<dbReference type="GO" id="GO:0006310">
    <property type="term" value="P:DNA recombination"/>
    <property type="evidence" value="ECO:0007669"/>
    <property type="project" value="UniProtKB-UniRule"/>
</dbReference>
<keyword evidence="5" id="KW-0227">DNA damage</keyword>
<keyword evidence="9 10" id="KW-0234">DNA repair</keyword>